<evidence type="ECO:0000313" key="7">
    <source>
        <dbReference type="EMBL" id="GGK39765.1"/>
    </source>
</evidence>
<evidence type="ECO:0000256" key="2">
    <source>
        <dbReference type="ARBA" id="ARBA00038209"/>
    </source>
</evidence>
<feature type="region of interest" description="Disordered" evidence="5">
    <location>
        <begin position="379"/>
        <end position="410"/>
    </location>
</feature>
<comment type="caution">
    <text evidence="7">The sequence shown here is derived from an EMBL/GenBank/DDBJ whole genome shotgun (WGS) entry which is preliminary data.</text>
</comment>
<evidence type="ECO:0000256" key="1">
    <source>
        <dbReference type="ARBA" id="ARBA00023235"/>
    </source>
</evidence>
<protein>
    <recommendedName>
        <fullName evidence="3">UDP-N-acetylglucosamine 2-epimerase (non-hydrolyzing)</fullName>
        <ecNumber evidence="3">5.1.3.14</ecNumber>
    </recommendedName>
</protein>
<evidence type="ECO:0000256" key="5">
    <source>
        <dbReference type="SAM" id="MobiDB-lite"/>
    </source>
</evidence>
<dbReference type="PANTHER" id="PTHR43174">
    <property type="entry name" value="UDP-N-ACETYLGLUCOSAMINE 2-EPIMERASE"/>
    <property type="match status" value="1"/>
</dbReference>
<keyword evidence="1 4" id="KW-0413">Isomerase</keyword>
<gene>
    <name evidence="7" type="primary">wecB</name>
    <name evidence="7" type="ORF">GCM10010124_35470</name>
</gene>
<evidence type="ECO:0000256" key="3">
    <source>
        <dbReference type="ARBA" id="ARBA00038858"/>
    </source>
</evidence>
<comment type="similarity">
    <text evidence="2 4">Belongs to the UDP-N-acetylglucosamine 2-epimerase family.</text>
</comment>
<dbReference type="CDD" id="cd03786">
    <property type="entry name" value="GTB_UDP-GlcNAc_2-Epimerase"/>
    <property type="match status" value="1"/>
</dbReference>
<dbReference type="InterPro" id="IPR003331">
    <property type="entry name" value="UDP_GlcNAc_Epimerase_2_dom"/>
</dbReference>
<reference evidence="7" key="2">
    <citation type="submission" date="2020-09" db="EMBL/GenBank/DDBJ databases">
        <authorList>
            <person name="Sun Q."/>
            <person name="Ohkuma M."/>
        </authorList>
    </citation>
    <scope>NUCLEOTIDE SEQUENCE</scope>
    <source>
        <strain evidence="7">JCM 3091</strain>
    </source>
</reference>
<evidence type="ECO:0000256" key="4">
    <source>
        <dbReference type="RuleBase" id="RU003513"/>
    </source>
</evidence>
<dbReference type="EMBL" id="BMQC01000016">
    <property type="protein sequence ID" value="GGK39765.1"/>
    <property type="molecule type" value="Genomic_DNA"/>
</dbReference>
<keyword evidence="8" id="KW-1185">Reference proteome</keyword>
<dbReference type="Gene3D" id="3.40.50.2000">
    <property type="entry name" value="Glycogen Phosphorylase B"/>
    <property type="match status" value="2"/>
</dbReference>
<evidence type="ECO:0000313" key="8">
    <source>
        <dbReference type="Proteomes" id="UP000662200"/>
    </source>
</evidence>
<evidence type="ECO:0000259" key="6">
    <source>
        <dbReference type="Pfam" id="PF02350"/>
    </source>
</evidence>
<dbReference type="GO" id="GO:0008761">
    <property type="term" value="F:UDP-N-acetylglucosamine 2-epimerase activity"/>
    <property type="evidence" value="ECO:0007669"/>
    <property type="project" value="UniProtKB-EC"/>
</dbReference>
<dbReference type="InterPro" id="IPR029767">
    <property type="entry name" value="WecB-like"/>
</dbReference>
<dbReference type="Proteomes" id="UP000662200">
    <property type="component" value="Unassembled WGS sequence"/>
</dbReference>
<organism evidence="7 8">
    <name type="scientific">Pilimelia terevasa</name>
    <dbReference type="NCBI Taxonomy" id="53372"/>
    <lineage>
        <taxon>Bacteria</taxon>
        <taxon>Bacillati</taxon>
        <taxon>Actinomycetota</taxon>
        <taxon>Actinomycetes</taxon>
        <taxon>Micromonosporales</taxon>
        <taxon>Micromonosporaceae</taxon>
        <taxon>Pilimelia</taxon>
    </lineage>
</organism>
<dbReference type="PANTHER" id="PTHR43174:SF2">
    <property type="entry name" value="UDP-N-ACETYLGLUCOSAMINE 2-EPIMERASE"/>
    <property type="match status" value="1"/>
</dbReference>
<feature type="domain" description="UDP-N-acetylglucosamine 2-epimerase" evidence="6">
    <location>
        <begin position="25"/>
        <end position="369"/>
    </location>
</feature>
<proteinExistence type="inferred from homology"/>
<sequence>MALPEIHLIGGTRPEAVKLAPVAAALRQAGLLDAVLVGSGQHPAMVGQALAAFGMTADVTLSVPRTTGSQAELLTALVQQLDALFAQRPPAAVVVQGDTTTSLAGALAAFWRRIPVVHLEAGLRSGDLDSPFPEEANRRLVAQIAALHLAPTPLAATNLHDEGTPAADVLVTGNTVVDATLTVAGHRRPFENPDVAAARADADGRRLVLVTAHRRESWGAPLERILAAVRTLVARYPDIDVVFPSHPNPAVRAQVDAGLAGTGRVTVTDPLSYPDLARLLSEAYLVLTDSGGIQEEAPSFGVPALVLRDVTERVESLHAGCARLVGADEDLIVKEAAALLDDRGRRDAMTAGGNPYGDGLAGHRTAQAVAALLGLTTRPAPMPQRAGIPTQRRGVSRPVSAHTTNEGAFA</sequence>
<reference evidence="7" key="1">
    <citation type="journal article" date="2014" name="Int. J. Syst. Evol. Microbiol.">
        <title>Complete genome sequence of Corynebacterium casei LMG S-19264T (=DSM 44701T), isolated from a smear-ripened cheese.</title>
        <authorList>
            <consortium name="US DOE Joint Genome Institute (JGI-PGF)"/>
            <person name="Walter F."/>
            <person name="Albersmeier A."/>
            <person name="Kalinowski J."/>
            <person name="Ruckert C."/>
        </authorList>
    </citation>
    <scope>NUCLEOTIDE SEQUENCE</scope>
    <source>
        <strain evidence="7">JCM 3091</strain>
    </source>
</reference>
<dbReference type="Pfam" id="PF02350">
    <property type="entry name" value="Epimerase_2"/>
    <property type="match status" value="1"/>
</dbReference>
<dbReference type="SUPFAM" id="SSF53756">
    <property type="entry name" value="UDP-Glycosyltransferase/glycogen phosphorylase"/>
    <property type="match status" value="1"/>
</dbReference>
<feature type="compositionally biased region" description="Polar residues" evidence="5">
    <location>
        <begin position="401"/>
        <end position="410"/>
    </location>
</feature>
<dbReference type="NCBIfam" id="TIGR00236">
    <property type="entry name" value="wecB"/>
    <property type="match status" value="1"/>
</dbReference>
<name>A0A8J3BUU0_9ACTN</name>
<dbReference type="RefSeq" id="WP_189115480.1">
    <property type="nucleotide sequence ID" value="NZ_BMQC01000016.1"/>
</dbReference>
<dbReference type="EC" id="5.1.3.14" evidence="3"/>
<accession>A0A8J3BUU0</accession>
<dbReference type="AlphaFoldDB" id="A0A8J3BUU0"/>